<name>A0A8J6QPP8_9FLAO</name>
<keyword evidence="2" id="KW-1185">Reference proteome</keyword>
<protein>
    <recommendedName>
        <fullName evidence="3">STAS/SEC14 domain-containing protein</fullName>
    </recommendedName>
</protein>
<reference evidence="1" key="2">
    <citation type="submission" date="2020-09" db="EMBL/GenBank/DDBJ databases">
        <authorList>
            <person name="Wu Z."/>
        </authorList>
    </citation>
    <scope>NUCLEOTIDE SEQUENCE</scope>
    <source>
        <strain evidence="1">SC17</strain>
    </source>
</reference>
<gene>
    <name evidence="1" type="ORF">ICJ84_02850</name>
</gene>
<dbReference type="Proteomes" id="UP000602057">
    <property type="component" value="Unassembled WGS sequence"/>
</dbReference>
<organism evidence="1 2">
    <name type="scientific">Aestuariibaculum suncheonense</name>
    <dbReference type="NCBI Taxonomy" id="1028745"/>
    <lineage>
        <taxon>Bacteria</taxon>
        <taxon>Pseudomonadati</taxon>
        <taxon>Bacteroidota</taxon>
        <taxon>Flavobacteriia</taxon>
        <taxon>Flavobacteriales</taxon>
        <taxon>Flavobacteriaceae</taxon>
    </lineage>
</organism>
<evidence type="ECO:0000313" key="2">
    <source>
        <dbReference type="Proteomes" id="UP000602057"/>
    </source>
</evidence>
<reference evidence="1" key="1">
    <citation type="journal article" date="2013" name="Int. J. Syst. Evol. Microbiol.">
        <title>Aestuariibaculum suncheonense gen. nov., sp. nov., a marine bacterium of the family Flavobacteriaceae isolated from a tidal flat and emended descriptions of the genera Gaetbulibacter and Tamlana.</title>
        <authorList>
            <person name="Jeong S.H."/>
            <person name="Park M.S."/>
            <person name="Jin H.M."/>
            <person name="Lee K."/>
            <person name="Park W."/>
            <person name="Jeon C.O."/>
        </authorList>
    </citation>
    <scope>NUCLEOTIDE SEQUENCE</scope>
    <source>
        <strain evidence="1">SC17</strain>
    </source>
</reference>
<proteinExistence type="predicted"/>
<evidence type="ECO:0008006" key="3">
    <source>
        <dbReference type="Google" id="ProtNLM"/>
    </source>
</evidence>
<evidence type="ECO:0000313" key="1">
    <source>
        <dbReference type="EMBL" id="MBD0834369.1"/>
    </source>
</evidence>
<dbReference type="EMBL" id="JACVXC010000001">
    <property type="protein sequence ID" value="MBD0834369.1"/>
    <property type="molecule type" value="Genomic_DNA"/>
</dbReference>
<dbReference type="AlphaFoldDB" id="A0A8J6QPP8"/>
<accession>A0A8J6QPP8</accession>
<sequence length="121" mass="13859">MKGYKLSFGEIIIHRNNLAEIIIGEGVIMCELKVDELHDFLLTNLAAPFKLLVNKKCSYSYTFEAQKNIVCLKEIEAIAFAVYSPSALMSIETIMNVNKRDVWNTKMFRSQEAALLWLNHC</sequence>
<comment type="caution">
    <text evidence="1">The sequence shown here is derived from an EMBL/GenBank/DDBJ whole genome shotgun (WGS) entry which is preliminary data.</text>
</comment>
<dbReference type="RefSeq" id="WP_188214844.1">
    <property type="nucleotide sequence ID" value="NZ_BAABGH010000004.1"/>
</dbReference>